<evidence type="ECO:0000256" key="6">
    <source>
        <dbReference type="ARBA" id="ARBA00023849"/>
    </source>
</evidence>
<name>A0AAZ3QD44_ONCTS</name>
<evidence type="ECO:0000256" key="4">
    <source>
        <dbReference type="ARBA" id="ARBA00023284"/>
    </source>
</evidence>
<evidence type="ECO:0000256" key="5">
    <source>
        <dbReference type="ARBA" id="ARBA00023787"/>
    </source>
</evidence>
<comment type="similarity">
    <text evidence="5">Belongs to the peroxiredoxin-like PRXL2 family. PRXL2A subfamily.</text>
</comment>
<evidence type="ECO:0000313" key="10">
    <source>
        <dbReference type="Ensembl" id="ENSOTSP00005126275.1"/>
    </source>
</evidence>
<comment type="subcellular location">
    <subcellularLocation>
        <location evidence="1">Cytoplasm</location>
    </subcellularLocation>
</comment>
<dbReference type="PANTHER" id="PTHR28630">
    <property type="match status" value="1"/>
</dbReference>
<reference evidence="10" key="3">
    <citation type="submission" date="2025-09" db="UniProtKB">
        <authorList>
            <consortium name="Ensembl"/>
        </authorList>
    </citation>
    <scope>IDENTIFICATION</scope>
</reference>
<keyword evidence="11" id="KW-1185">Reference proteome</keyword>
<keyword evidence="3" id="KW-0049">Antioxidant</keyword>
<dbReference type="GeneTree" id="ENSGT00940000164872"/>
<feature type="transmembrane region" description="Helical" evidence="9">
    <location>
        <begin position="12"/>
        <end position="32"/>
    </location>
</feature>
<evidence type="ECO:0000256" key="7">
    <source>
        <dbReference type="ARBA" id="ARBA00032058"/>
    </source>
</evidence>
<protein>
    <recommendedName>
        <fullName evidence="6">Peroxiredoxin-like 2A</fullName>
    </recommendedName>
    <alternativeName>
        <fullName evidence="8">Peroxiredoxin-like 2 activated in M-CSF stimulated monocytes</fullName>
    </alternativeName>
    <alternativeName>
        <fullName evidence="7">Redox-regulatory protein FAM213A</fullName>
    </alternativeName>
</protein>
<evidence type="ECO:0000256" key="3">
    <source>
        <dbReference type="ARBA" id="ARBA00022862"/>
    </source>
</evidence>
<dbReference type="Ensembl" id="ENSOTST00005114612.1">
    <property type="protein sequence ID" value="ENSOTSP00005126275.1"/>
    <property type="gene ID" value="ENSOTSG00005063185.1"/>
</dbReference>
<keyword evidence="4" id="KW-0676">Redox-active center</keyword>
<dbReference type="GO" id="GO:0016209">
    <property type="term" value="F:antioxidant activity"/>
    <property type="evidence" value="ECO:0007669"/>
    <property type="project" value="UniProtKB-KW"/>
</dbReference>
<keyword evidence="9" id="KW-0472">Membrane</keyword>
<dbReference type="InterPro" id="IPR032801">
    <property type="entry name" value="PXL2A/B/C"/>
</dbReference>
<sequence length="214" mass="23628">MSFLLEGEPLSLSVWSVGLCVLVVWLAGLILANTDLFLTKSAPSTLEHLENMELKSTPATVKASSLWEKTEVQYICRGMSEAAELSSLKPQLEELGVSLYAVVKEDIGTEIQNFRPYFNGEIFVDEKQCFYGPKPRRMGLGLGLARLGVWQNLLRARKKGYQGNKKGEGFILGGVYVIGAGKQGILLEHREKEFGDKADHPSVLQAAKKIKKGK</sequence>
<accession>A0AAZ3QD44</accession>
<evidence type="ECO:0000256" key="9">
    <source>
        <dbReference type="SAM" id="Phobius"/>
    </source>
</evidence>
<dbReference type="PANTHER" id="PTHR28630:SF31">
    <property type="entry name" value="PEROXIREDOXIN-LIKE 2A"/>
    <property type="match status" value="1"/>
</dbReference>
<reference evidence="11" key="1">
    <citation type="journal article" date="2018" name="PLoS ONE">
        <title>Chinook salmon (Oncorhynchus tshawytscha) genome and transcriptome.</title>
        <authorList>
            <person name="Christensen K.A."/>
            <person name="Leong J.S."/>
            <person name="Sakhrani D."/>
            <person name="Biagi C.A."/>
            <person name="Minkley D.R."/>
            <person name="Withler R.E."/>
            <person name="Rondeau E.B."/>
            <person name="Koop B.F."/>
            <person name="Devlin R.H."/>
        </authorList>
    </citation>
    <scope>NUCLEOTIDE SEQUENCE [LARGE SCALE GENOMIC DNA]</scope>
</reference>
<evidence type="ECO:0000313" key="11">
    <source>
        <dbReference type="Proteomes" id="UP000694402"/>
    </source>
</evidence>
<keyword evidence="9" id="KW-1133">Transmembrane helix</keyword>
<dbReference type="Pfam" id="PF13911">
    <property type="entry name" value="AhpC-TSA_2"/>
    <property type="match status" value="1"/>
</dbReference>
<evidence type="ECO:0000256" key="1">
    <source>
        <dbReference type="ARBA" id="ARBA00004496"/>
    </source>
</evidence>
<organism evidence="10 11">
    <name type="scientific">Oncorhynchus tshawytscha</name>
    <name type="common">Chinook salmon</name>
    <name type="synonym">Salmo tshawytscha</name>
    <dbReference type="NCBI Taxonomy" id="74940"/>
    <lineage>
        <taxon>Eukaryota</taxon>
        <taxon>Metazoa</taxon>
        <taxon>Chordata</taxon>
        <taxon>Craniata</taxon>
        <taxon>Vertebrata</taxon>
        <taxon>Euteleostomi</taxon>
        <taxon>Actinopterygii</taxon>
        <taxon>Neopterygii</taxon>
        <taxon>Teleostei</taxon>
        <taxon>Protacanthopterygii</taxon>
        <taxon>Salmoniformes</taxon>
        <taxon>Salmonidae</taxon>
        <taxon>Salmoninae</taxon>
        <taxon>Oncorhynchus</taxon>
    </lineage>
</organism>
<evidence type="ECO:0000256" key="2">
    <source>
        <dbReference type="ARBA" id="ARBA00022490"/>
    </source>
</evidence>
<evidence type="ECO:0000256" key="8">
    <source>
        <dbReference type="ARBA" id="ARBA00032129"/>
    </source>
</evidence>
<keyword evidence="2" id="KW-0963">Cytoplasm</keyword>
<dbReference type="Proteomes" id="UP000694402">
    <property type="component" value="Unassembled WGS sequence"/>
</dbReference>
<reference evidence="10" key="2">
    <citation type="submission" date="2025-08" db="UniProtKB">
        <authorList>
            <consortium name="Ensembl"/>
        </authorList>
    </citation>
    <scope>IDENTIFICATION</scope>
</reference>
<dbReference type="AlphaFoldDB" id="A0AAZ3QD44"/>
<dbReference type="GO" id="GO:0005737">
    <property type="term" value="C:cytoplasm"/>
    <property type="evidence" value="ECO:0007669"/>
    <property type="project" value="UniProtKB-SubCell"/>
</dbReference>
<keyword evidence="9" id="KW-0812">Transmembrane</keyword>
<proteinExistence type="inferred from homology"/>